<proteinExistence type="inferred from homology"/>
<dbReference type="PANTHER" id="PTHR42837:SF2">
    <property type="entry name" value="MEMBRANE METALLOPROTEASE ARASP2, CHLOROPLASTIC-RELATED"/>
    <property type="match status" value="1"/>
</dbReference>
<dbReference type="Proteomes" id="UP000032552">
    <property type="component" value="Unassembled WGS sequence"/>
</dbReference>
<keyword evidence="7 11" id="KW-0862">Zinc</keyword>
<evidence type="ECO:0000259" key="12">
    <source>
        <dbReference type="Pfam" id="PF02163"/>
    </source>
</evidence>
<feature type="domain" description="Peptidase M50" evidence="12">
    <location>
        <begin position="6"/>
        <end position="400"/>
    </location>
</feature>
<dbReference type="GO" id="GO:0046872">
    <property type="term" value="F:metal ion binding"/>
    <property type="evidence" value="ECO:0007669"/>
    <property type="project" value="UniProtKB-KW"/>
</dbReference>
<dbReference type="CDD" id="cd23081">
    <property type="entry name" value="cpPDZ_EcRseP-like"/>
    <property type="match status" value="1"/>
</dbReference>
<feature type="domain" description="PDZ" evidence="13">
    <location>
        <begin position="206"/>
        <end position="257"/>
    </location>
</feature>
<feature type="transmembrane region" description="Helical" evidence="11">
    <location>
        <begin position="179"/>
        <end position="201"/>
    </location>
</feature>
<evidence type="ECO:0000259" key="13">
    <source>
        <dbReference type="Pfam" id="PF17820"/>
    </source>
</evidence>
<evidence type="ECO:0000313" key="15">
    <source>
        <dbReference type="Proteomes" id="UP000032552"/>
    </source>
</evidence>
<keyword evidence="9 11" id="KW-0482">Metalloprotease</keyword>
<dbReference type="GO" id="GO:0006508">
    <property type="term" value="P:proteolysis"/>
    <property type="evidence" value="ECO:0007669"/>
    <property type="project" value="UniProtKB-KW"/>
</dbReference>
<dbReference type="GO" id="GO:0004222">
    <property type="term" value="F:metalloendopeptidase activity"/>
    <property type="evidence" value="ECO:0007669"/>
    <property type="project" value="InterPro"/>
</dbReference>
<dbReference type="PANTHER" id="PTHR42837">
    <property type="entry name" value="REGULATOR OF SIGMA-E PROTEASE RSEP"/>
    <property type="match status" value="1"/>
</dbReference>
<comment type="similarity">
    <text evidence="3 11">Belongs to the peptidase M50B family.</text>
</comment>
<dbReference type="InterPro" id="IPR041489">
    <property type="entry name" value="PDZ_6"/>
</dbReference>
<evidence type="ECO:0000256" key="8">
    <source>
        <dbReference type="ARBA" id="ARBA00022989"/>
    </source>
</evidence>
<feature type="transmembrane region" description="Helical" evidence="11">
    <location>
        <begin position="341"/>
        <end position="366"/>
    </location>
</feature>
<dbReference type="CDD" id="cd06163">
    <property type="entry name" value="S2P-M50_PDZ_RseP-like"/>
    <property type="match status" value="1"/>
</dbReference>
<evidence type="ECO:0000256" key="6">
    <source>
        <dbReference type="ARBA" id="ARBA00022801"/>
    </source>
</evidence>
<evidence type="ECO:0000256" key="7">
    <source>
        <dbReference type="ARBA" id="ARBA00022833"/>
    </source>
</evidence>
<evidence type="ECO:0000256" key="5">
    <source>
        <dbReference type="ARBA" id="ARBA00022692"/>
    </source>
</evidence>
<organism evidence="14 15">
    <name type="scientific">Lacticaseibacillus paracasei NRIC 0644</name>
    <dbReference type="NCBI Taxonomy" id="1435038"/>
    <lineage>
        <taxon>Bacteria</taxon>
        <taxon>Bacillati</taxon>
        <taxon>Bacillota</taxon>
        <taxon>Bacilli</taxon>
        <taxon>Lactobacillales</taxon>
        <taxon>Lactobacillaceae</taxon>
        <taxon>Lacticaseibacillus</taxon>
    </lineage>
</organism>
<reference evidence="15" key="1">
    <citation type="submission" date="2014-05" db="EMBL/GenBank/DDBJ databases">
        <title>Whole genome sequencing of Lactobacillus casei NRIC0644.</title>
        <authorList>
            <person name="Atarashi H."/>
            <person name="Yoshida Y."/>
            <person name="Fujimura S."/>
            <person name="Tanaka N."/>
            <person name="Shiwa Y."/>
            <person name="Yoshikawa H."/>
            <person name="Okada S."/>
            <person name="Nakagawa J."/>
        </authorList>
    </citation>
    <scope>NUCLEOTIDE SEQUENCE [LARGE SCALE GENOMIC DNA]</scope>
    <source>
        <strain evidence="15">NRIC0644</strain>
    </source>
</reference>
<dbReference type="NCBIfam" id="TIGR00054">
    <property type="entry name" value="RIP metalloprotease RseP"/>
    <property type="match status" value="1"/>
</dbReference>
<accession>A0A0C9PVU8</accession>
<dbReference type="RefSeq" id="WP_003565798.1">
    <property type="nucleotide sequence ID" value="NZ_BAYM01000051.1"/>
</dbReference>
<dbReference type="Gene3D" id="2.30.42.10">
    <property type="match status" value="1"/>
</dbReference>
<name>A0A0C9PVU8_LACPA</name>
<dbReference type="Pfam" id="PF02163">
    <property type="entry name" value="Peptidase_M50"/>
    <property type="match status" value="1"/>
</dbReference>
<keyword evidence="4" id="KW-0645">Protease</keyword>
<feature type="transmembrane region" description="Helical" evidence="11">
    <location>
        <begin position="387"/>
        <end position="406"/>
    </location>
</feature>
<keyword evidence="11" id="KW-0479">Metal-binding</keyword>
<evidence type="ECO:0000256" key="2">
    <source>
        <dbReference type="ARBA" id="ARBA00004141"/>
    </source>
</evidence>
<gene>
    <name evidence="14" type="ORF">LC0644_0753</name>
</gene>
<dbReference type="SUPFAM" id="SSF50156">
    <property type="entry name" value="PDZ domain-like"/>
    <property type="match status" value="1"/>
</dbReference>
<feature type="transmembrane region" description="Helical" evidence="11">
    <location>
        <begin position="6"/>
        <end position="25"/>
    </location>
</feature>
<comment type="cofactor">
    <cofactor evidence="1 11">
        <name>Zn(2+)</name>
        <dbReference type="ChEBI" id="CHEBI:29105"/>
    </cofactor>
</comment>
<evidence type="ECO:0000256" key="1">
    <source>
        <dbReference type="ARBA" id="ARBA00001947"/>
    </source>
</evidence>
<dbReference type="EC" id="3.4.24.-" evidence="11"/>
<evidence type="ECO:0000256" key="3">
    <source>
        <dbReference type="ARBA" id="ARBA00007931"/>
    </source>
</evidence>
<evidence type="ECO:0000256" key="9">
    <source>
        <dbReference type="ARBA" id="ARBA00023049"/>
    </source>
</evidence>
<keyword evidence="8 11" id="KW-1133">Transmembrane helix</keyword>
<dbReference type="AlphaFoldDB" id="A0A0C9PVU8"/>
<evidence type="ECO:0000313" key="14">
    <source>
        <dbReference type="EMBL" id="GAN36164.1"/>
    </source>
</evidence>
<protein>
    <recommendedName>
        <fullName evidence="11">Zinc metalloprotease</fullName>
        <ecNumber evidence="11">3.4.24.-</ecNumber>
    </recommendedName>
</protein>
<dbReference type="GO" id="GO:0016020">
    <property type="term" value="C:membrane"/>
    <property type="evidence" value="ECO:0007669"/>
    <property type="project" value="UniProtKB-SubCell"/>
</dbReference>
<dbReference type="InterPro" id="IPR004387">
    <property type="entry name" value="Pept_M50_Zn"/>
</dbReference>
<evidence type="ECO:0000256" key="10">
    <source>
        <dbReference type="ARBA" id="ARBA00023136"/>
    </source>
</evidence>
<comment type="subcellular location">
    <subcellularLocation>
        <location evidence="2">Membrane</location>
        <topology evidence="2">Multi-pass membrane protein</topology>
    </subcellularLocation>
</comment>
<comment type="caution">
    <text evidence="14">The sequence shown here is derived from an EMBL/GenBank/DDBJ whole genome shotgun (WGS) entry which is preliminary data.</text>
</comment>
<keyword evidence="10 11" id="KW-0472">Membrane</keyword>
<keyword evidence="5 11" id="KW-0812">Transmembrane</keyword>
<sequence length="413" mass="45108">MTTIIAFIVIFCILVVVHEFGHFYFAKRSGILVREFSIGMGPKLWASHKNNTTYTLRLLPLGGYVRMAGWQDEEDEIKPGTMLSLILNDQGKVVRINASDKTTLAGGMPVQVSRVDLVKDLVIEGYPNGDETALQTWQVDHDATIIEEDGTEVQIAPEDVQFQNAPVWRRLLVNFAGPMNNFLLAILAFIIYGLFFGVQVLNTNQIGTVVPGYPAAEAGLKSNATVQTIDGQKMSSFTDLSKIVSKNAGKSVTFTVKENGKSKNIVIKPNKEGKIGVEAHVDKSPANAIPFGFSQTWNLAVRTWDVLKSMVTGGFSLNKLAGPVGIYTMTSQSAKGGIQGLLFFMGYLSLGLGITNLLPIPVLDGGKILLNLIEIIRRKPLKPETEGVVTMIGLGLMVLLMLAVTINDIMRYF</sequence>
<dbReference type="InterPro" id="IPR036034">
    <property type="entry name" value="PDZ_sf"/>
</dbReference>
<evidence type="ECO:0000256" key="11">
    <source>
        <dbReference type="RuleBase" id="RU362031"/>
    </source>
</evidence>
<dbReference type="InterPro" id="IPR008915">
    <property type="entry name" value="Peptidase_M50"/>
</dbReference>
<dbReference type="GeneID" id="57090234"/>
<keyword evidence="6 11" id="KW-0378">Hydrolase</keyword>
<evidence type="ECO:0000256" key="4">
    <source>
        <dbReference type="ARBA" id="ARBA00022670"/>
    </source>
</evidence>
<dbReference type="Pfam" id="PF17820">
    <property type="entry name" value="PDZ_6"/>
    <property type="match status" value="1"/>
</dbReference>
<dbReference type="EMBL" id="BAYM01000051">
    <property type="protein sequence ID" value="GAN36164.1"/>
    <property type="molecule type" value="Genomic_DNA"/>
</dbReference>